<reference evidence="8 9" key="1">
    <citation type="submission" date="2023-03" db="EMBL/GenBank/DDBJ databases">
        <title>Complete genome sequences of several Auritidibacter ignavus strains isolated from ear infections.</title>
        <authorList>
            <person name="Baehr T."/>
            <person name="Baumhoegger A.M."/>
        </authorList>
    </citation>
    <scope>NUCLEOTIDE SEQUENCE [LARGE SCALE GENOMIC DNA]</scope>
    <source>
        <strain evidence="8 9">BABAE-6</strain>
    </source>
</reference>
<evidence type="ECO:0000256" key="5">
    <source>
        <dbReference type="ARBA" id="ARBA00023284"/>
    </source>
</evidence>
<dbReference type="SUPFAM" id="SSF52833">
    <property type="entry name" value="Thioredoxin-like"/>
    <property type="match status" value="1"/>
</dbReference>
<comment type="subunit">
    <text evidence="6">Homodimer.</text>
</comment>
<evidence type="ECO:0000256" key="4">
    <source>
        <dbReference type="ARBA" id="ARBA00023157"/>
    </source>
</evidence>
<dbReference type="InterPro" id="IPR036249">
    <property type="entry name" value="Thioredoxin-like_sf"/>
</dbReference>
<dbReference type="EMBL" id="CP122566">
    <property type="protein sequence ID" value="WGH93236.1"/>
    <property type="molecule type" value="Genomic_DNA"/>
</dbReference>
<dbReference type="NCBIfam" id="NF001808">
    <property type="entry name" value="PRK00522.1"/>
    <property type="match status" value="1"/>
</dbReference>
<comment type="miscellaneous">
    <text evidence="6">The active site is a conserved redox-active cysteine residue, the peroxidatic cysteine (C(P)), which makes the nucleophilic attack on the peroxide substrate. The peroxide oxidizes the C(P)-SH to cysteine sulfenic acid (C(P)-SOH), which then reacts with another cysteine residue, the resolving cysteine (C(R)), to form a disulfide bridge. The disulfide is subsequently reduced by an appropriate electron donor to complete the catalytic cycle. In this atypical 2-Cys peroxiredoxin, C(R) is present in the same subunit to form an intramolecular disulfide. The disulfide is subsequently reduced by thioredoxin.</text>
</comment>
<dbReference type="AlphaFoldDB" id="A0AAJ6AND9"/>
<dbReference type="PROSITE" id="PS51352">
    <property type="entry name" value="THIOREDOXIN_2"/>
    <property type="match status" value="1"/>
</dbReference>
<dbReference type="RefSeq" id="WP_279674879.1">
    <property type="nucleotide sequence ID" value="NZ_CP122566.1"/>
</dbReference>
<dbReference type="PROSITE" id="PS01265">
    <property type="entry name" value="TPX"/>
    <property type="match status" value="1"/>
</dbReference>
<dbReference type="InterPro" id="IPR050455">
    <property type="entry name" value="Tpx_Peroxidase_subfamily"/>
</dbReference>
<dbReference type="GO" id="GO:0008379">
    <property type="term" value="F:thioredoxin peroxidase activity"/>
    <property type="evidence" value="ECO:0007669"/>
    <property type="project" value="UniProtKB-UniRule"/>
</dbReference>
<dbReference type="Proteomes" id="UP001224674">
    <property type="component" value="Chromosome"/>
</dbReference>
<evidence type="ECO:0000256" key="2">
    <source>
        <dbReference type="ARBA" id="ARBA00022862"/>
    </source>
</evidence>
<dbReference type="InterPro" id="IPR002065">
    <property type="entry name" value="TPX"/>
</dbReference>
<dbReference type="Pfam" id="PF08534">
    <property type="entry name" value="Redoxin"/>
    <property type="match status" value="1"/>
</dbReference>
<feature type="active site" description="Cysteine sulfenic acid (-SOH) intermediate" evidence="6">
    <location>
        <position position="60"/>
    </location>
</feature>
<feature type="disulfide bond" description="Redox-active" evidence="6">
    <location>
        <begin position="60"/>
        <end position="94"/>
    </location>
</feature>
<evidence type="ECO:0000256" key="6">
    <source>
        <dbReference type="HAMAP-Rule" id="MF_00269"/>
    </source>
</evidence>
<dbReference type="PANTHER" id="PTHR43110">
    <property type="entry name" value="THIOL PEROXIDASE"/>
    <property type="match status" value="1"/>
</dbReference>
<keyword evidence="5 6" id="KW-0676">Redox-active center</keyword>
<dbReference type="InterPro" id="IPR018219">
    <property type="entry name" value="Tpx_CS"/>
</dbReference>
<comment type="similarity">
    <text evidence="6">Belongs to the peroxiredoxin family. Tpx subfamily.</text>
</comment>
<feature type="domain" description="Thioredoxin" evidence="7">
    <location>
        <begin position="18"/>
        <end position="165"/>
    </location>
</feature>
<dbReference type="CDD" id="cd03014">
    <property type="entry name" value="PRX_Atyp2cys"/>
    <property type="match status" value="1"/>
</dbReference>
<accession>A0AAJ6AND9</accession>
<dbReference type="Gene3D" id="3.40.30.10">
    <property type="entry name" value="Glutaredoxin"/>
    <property type="match status" value="1"/>
</dbReference>
<dbReference type="InterPro" id="IPR013740">
    <property type="entry name" value="Redoxin"/>
</dbReference>
<keyword evidence="2 6" id="KW-0049">Antioxidant</keyword>
<keyword evidence="4 6" id="KW-1015">Disulfide bond</keyword>
<evidence type="ECO:0000259" key="7">
    <source>
        <dbReference type="PROSITE" id="PS51352"/>
    </source>
</evidence>
<keyword evidence="1 6" id="KW-0575">Peroxidase</keyword>
<dbReference type="HAMAP" id="MF_00269">
    <property type="entry name" value="Tpx"/>
    <property type="match status" value="1"/>
</dbReference>
<sequence>MATINMKGQPIQTSGELPDIGDLAPDFTLAGTDLSDIKRDDFIGKKLLISTFPSLDTGVCAASVRRFNQEATSLDGTVVLNVSMDLPFAHSRFCAAEGIDQVTNASAFRSRFGTDYGITIADAPMAGLLARSVIVLDEEGKVSYVQLVSEMSHEPDYEQALAALQ</sequence>
<evidence type="ECO:0000256" key="1">
    <source>
        <dbReference type="ARBA" id="ARBA00022559"/>
    </source>
</evidence>
<keyword evidence="3 6" id="KW-0560">Oxidoreductase</keyword>
<comment type="function">
    <text evidence="6">Thiol-specific peroxidase that catalyzes the reduction of hydrogen peroxide and organic hydroperoxides to water and alcohols, respectively. Plays a role in cell protection against oxidative stress by detoxifying peroxides.</text>
</comment>
<evidence type="ECO:0000313" key="9">
    <source>
        <dbReference type="Proteomes" id="UP001224674"/>
    </source>
</evidence>
<comment type="catalytic activity">
    <reaction evidence="6">
        <text>a hydroperoxide + [thioredoxin]-dithiol = an alcohol + [thioredoxin]-disulfide + H2O</text>
        <dbReference type="Rhea" id="RHEA:62620"/>
        <dbReference type="Rhea" id="RHEA-COMP:10698"/>
        <dbReference type="Rhea" id="RHEA-COMP:10700"/>
        <dbReference type="ChEBI" id="CHEBI:15377"/>
        <dbReference type="ChEBI" id="CHEBI:29950"/>
        <dbReference type="ChEBI" id="CHEBI:30879"/>
        <dbReference type="ChEBI" id="CHEBI:35924"/>
        <dbReference type="ChEBI" id="CHEBI:50058"/>
        <dbReference type="EC" id="1.11.1.24"/>
    </reaction>
</comment>
<evidence type="ECO:0000256" key="3">
    <source>
        <dbReference type="ARBA" id="ARBA00023002"/>
    </source>
</evidence>
<name>A0AAJ6AND9_9MICC</name>
<gene>
    <name evidence="6 8" type="primary">tpx</name>
    <name evidence="8" type="ORF">QDX21_13285</name>
</gene>
<evidence type="ECO:0000313" key="8">
    <source>
        <dbReference type="EMBL" id="WGH93236.1"/>
    </source>
</evidence>
<keyword evidence="9" id="KW-1185">Reference proteome</keyword>
<dbReference type="EC" id="1.11.1.24" evidence="6"/>
<proteinExistence type="inferred from homology"/>
<dbReference type="PANTHER" id="PTHR43110:SF1">
    <property type="entry name" value="THIOL PEROXIDASE"/>
    <property type="match status" value="1"/>
</dbReference>
<dbReference type="InterPro" id="IPR013766">
    <property type="entry name" value="Thioredoxin_domain"/>
</dbReference>
<organism evidence="8 9">
    <name type="scientific">Auritidibacter ignavus</name>
    <dbReference type="NCBI Taxonomy" id="678932"/>
    <lineage>
        <taxon>Bacteria</taxon>
        <taxon>Bacillati</taxon>
        <taxon>Actinomycetota</taxon>
        <taxon>Actinomycetes</taxon>
        <taxon>Micrococcales</taxon>
        <taxon>Micrococcaceae</taxon>
        <taxon>Auritidibacter</taxon>
    </lineage>
</organism>
<protein>
    <recommendedName>
        <fullName evidence="6">Thiol peroxidase</fullName>
        <shortName evidence="6">Tpx</shortName>
        <ecNumber evidence="6">1.11.1.24</ecNumber>
    </recommendedName>
    <alternativeName>
        <fullName evidence="6">Peroxiredoxin tpx</fullName>
        <shortName evidence="6">Prx</shortName>
    </alternativeName>
    <alternativeName>
        <fullName evidence="6">Thioredoxin peroxidase</fullName>
    </alternativeName>
    <alternativeName>
        <fullName evidence="6">Thioredoxin-dependent peroxiredoxin</fullName>
    </alternativeName>
</protein>